<gene>
    <name evidence="3" type="ORF">QDX21_05610</name>
</gene>
<dbReference type="RefSeq" id="WP_279675338.1">
    <property type="nucleotide sequence ID" value="NZ_CP122566.1"/>
</dbReference>
<dbReference type="EC" id="2.3.1.-" evidence="3"/>
<dbReference type="AlphaFoldDB" id="A0AAJ6AJ57"/>
<feature type="transmembrane region" description="Helical" evidence="1">
    <location>
        <begin position="297"/>
        <end position="315"/>
    </location>
</feature>
<feature type="transmembrane region" description="Helical" evidence="1">
    <location>
        <begin position="152"/>
        <end position="171"/>
    </location>
</feature>
<dbReference type="Proteomes" id="UP001224674">
    <property type="component" value="Chromosome"/>
</dbReference>
<feature type="transmembrane region" description="Helical" evidence="1">
    <location>
        <begin position="260"/>
        <end position="285"/>
    </location>
</feature>
<dbReference type="InterPro" id="IPR052734">
    <property type="entry name" value="Nod_factor_acetyltransferase"/>
</dbReference>
<accession>A0AAJ6AJ57</accession>
<feature type="transmembrane region" description="Helical" evidence="1">
    <location>
        <begin position="25"/>
        <end position="44"/>
    </location>
</feature>
<evidence type="ECO:0000256" key="1">
    <source>
        <dbReference type="SAM" id="Phobius"/>
    </source>
</evidence>
<evidence type="ECO:0000259" key="2">
    <source>
        <dbReference type="Pfam" id="PF01757"/>
    </source>
</evidence>
<feature type="transmembrane region" description="Helical" evidence="1">
    <location>
        <begin position="327"/>
        <end position="346"/>
    </location>
</feature>
<keyword evidence="4" id="KW-1185">Reference proteome</keyword>
<feature type="transmembrane region" description="Helical" evidence="1">
    <location>
        <begin position="56"/>
        <end position="72"/>
    </location>
</feature>
<proteinExistence type="predicted"/>
<dbReference type="Pfam" id="PF01757">
    <property type="entry name" value="Acyl_transf_3"/>
    <property type="match status" value="1"/>
</dbReference>
<evidence type="ECO:0000313" key="4">
    <source>
        <dbReference type="Proteomes" id="UP001224674"/>
    </source>
</evidence>
<organism evidence="3 4">
    <name type="scientific">Auritidibacter ignavus</name>
    <dbReference type="NCBI Taxonomy" id="678932"/>
    <lineage>
        <taxon>Bacteria</taxon>
        <taxon>Bacillati</taxon>
        <taxon>Actinomycetota</taxon>
        <taxon>Actinomycetes</taxon>
        <taxon>Micrococcales</taxon>
        <taxon>Micrococcaceae</taxon>
        <taxon>Auritidibacter</taxon>
    </lineage>
</organism>
<feature type="transmembrane region" description="Helical" evidence="1">
    <location>
        <begin position="228"/>
        <end position="248"/>
    </location>
</feature>
<sequence length="370" mass="41582">MATPTYPAGDVATRRHLTGTIGRNVGIDLLRIVSIVAVVVGHIYGDAFTFKSYLEIWRMPLFFFLSGFFFTPGRPFTTELKNRWLTLGVPYLIWAVLMSVVAWLFNDTWEEFLEALFYGWYGGSQQDPPWWAFWFISVLFFAVLIRRFLERFPTWVAWTVAILGFVAAAVLPEDYQLGVILPLGIGLAIPCMFYILCGEAFRYHILPRLSDFPGIKAKSTTTPFDSTTLGFLGLGLVLIGMAAVLMGVPPHNIKFAGFGLFLVTPVVGVLMACGMVMIFGTWVNVLVQPARPVIQQLVRTGTVVVLAHGWLIMEFARLGVDNLHQRFILTVLTSWALGLLIIYSPLSRPLAGVPMKPFWRRILQPGEYQH</sequence>
<keyword evidence="1" id="KW-0812">Transmembrane</keyword>
<dbReference type="GO" id="GO:0016747">
    <property type="term" value="F:acyltransferase activity, transferring groups other than amino-acyl groups"/>
    <property type="evidence" value="ECO:0007669"/>
    <property type="project" value="InterPro"/>
</dbReference>
<feature type="transmembrane region" description="Helical" evidence="1">
    <location>
        <begin position="128"/>
        <end position="145"/>
    </location>
</feature>
<dbReference type="EMBL" id="CP122566">
    <property type="protein sequence ID" value="WGH94265.1"/>
    <property type="molecule type" value="Genomic_DNA"/>
</dbReference>
<keyword evidence="1" id="KW-0472">Membrane</keyword>
<feature type="domain" description="Acyltransferase 3" evidence="2">
    <location>
        <begin position="25"/>
        <end position="333"/>
    </location>
</feature>
<name>A0AAJ6AJ57_9MICC</name>
<keyword evidence="3" id="KW-0808">Transferase</keyword>
<feature type="transmembrane region" description="Helical" evidence="1">
    <location>
        <begin position="84"/>
        <end position="105"/>
    </location>
</feature>
<dbReference type="InterPro" id="IPR002656">
    <property type="entry name" value="Acyl_transf_3_dom"/>
</dbReference>
<feature type="transmembrane region" description="Helical" evidence="1">
    <location>
        <begin position="177"/>
        <end position="197"/>
    </location>
</feature>
<protein>
    <submittedName>
        <fullName evidence="3">Acyltransferase</fullName>
        <ecNumber evidence="3">2.3.1.-</ecNumber>
    </submittedName>
</protein>
<keyword evidence="3" id="KW-0012">Acyltransferase</keyword>
<reference evidence="3 4" key="1">
    <citation type="submission" date="2023-03" db="EMBL/GenBank/DDBJ databases">
        <title>Complete genome sequences of several Auritidibacter ignavus strains isolated from ear infections.</title>
        <authorList>
            <person name="Baehr T."/>
            <person name="Baumhoegger A.M."/>
        </authorList>
    </citation>
    <scope>NUCLEOTIDE SEQUENCE [LARGE SCALE GENOMIC DNA]</scope>
    <source>
        <strain evidence="3 4">BABAE-6</strain>
    </source>
</reference>
<dbReference type="PANTHER" id="PTHR37312">
    <property type="entry name" value="MEMBRANE-BOUND ACYLTRANSFERASE YKRP-RELATED"/>
    <property type="match status" value="1"/>
</dbReference>
<dbReference type="PANTHER" id="PTHR37312:SF1">
    <property type="entry name" value="MEMBRANE-BOUND ACYLTRANSFERASE YKRP-RELATED"/>
    <property type="match status" value="1"/>
</dbReference>
<evidence type="ECO:0000313" key="3">
    <source>
        <dbReference type="EMBL" id="WGH94265.1"/>
    </source>
</evidence>
<keyword evidence="1" id="KW-1133">Transmembrane helix</keyword>